<evidence type="ECO:0000256" key="1">
    <source>
        <dbReference type="SAM" id="SignalP"/>
    </source>
</evidence>
<dbReference type="HOGENOM" id="CLU_2453452_0_0_9"/>
<dbReference type="EMBL" id="AWVA01000005">
    <property type="protein sequence ID" value="ERJ79065.1"/>
    <property type="molecule type" value="Genomic_DNA"/>
</dbReference>
<evidence type="ECO:0000313" key="2">
    <source>
        <dbReference type="EMBL" id="ERJ79065.1"/>
    </source>
</evidence>
<dbReference type="AlphaFoldDB" id="U2JGZ4"/>
<name>U2JGZ4_9STRE</name>
<comment type="caution">
    <text evidence="2">The sequence shown here is derived from an EMBL/GenBank/DDBJ whole genome shotgun (WGS) entry which is preliminary data.</text>
</comment>
<sequence length="89" mass="10262">MKKSMKKTITKAVLGLTLAGVGVPAGGAISQQINHDQSTVHADDLAHWQYEYRTIRQGLTFIRQRRLVLKHWSKNVGWVYLQLKPWKTY</sequence>
<dbReference type="RefSeq" id="WP_021674036.1">
    <property type="nucleotide sequence ID" value="NZ_KI259718.1"/>
</dbReference>
<dbReference type="Proteomes" id="UP000016617">
    <property type="component" value="Unassembled WGS sequence"/>
</dbReference>
<reference evidence="2 3" key="1">
    <citation type="submission" date="2013-06" db="EMBL/GenBank/DDBJ databases">
        <authorList>
            <person name="Weinstock G."/>
            <person name="Sodergren E."/>
            <person name="Lobos E.A."/>
            <person name="Fulton L."/>
            <person name="Fulton R."/>
            <person name="Courtney L."/>
            <person name="Fronick C."/>
            <person name="O'Laughlin M."/>
            <person name="Godfrey J."/>
            <person name="Wilson R.M."/>
            <person name="Miner T."/>
            <person name="Farmer C."/>
            <person name="Delehaunty K."/>
            <person name="Cordes M."/>
            <person name="Minx P."/>
            <person name="Tomlinson C."/>
            <person name="Chen J."/>
            <person name="Wollam A."/>
            <person name="Pepin K.H."/>
            <person name="Bhonagiri V."/>
            <person name="Zhang X."/>
            <person name="Warren W."/>
            <person name="Mitreva M."/>
            <person name="Mardis E.R."/>
            <person name="Wilson R.K."/>
        </authorList>
    </citation>
    <scope>NUCLEOTIDE SEQUENCE [LARGE SCALE GENOMIC DNA]</scope>
    <source>
        <strain evidence="2 3">W1703</strain>
    </source>
</reference>
<dbReference type="PATRIC" id="fig|1227275.3.peg.59"/>
<evidence type="ECO:0000313" key="3">
    <source>
        <dbReference type="Proteomes" id="UP000016617"/>
    </source>
</evidence>
<gene>
    <name evidence="2" type="ORF">HMPREF1557_00065</name>
</gene>
<organism evidence="2 3">
    <name type="scientific">Streptococcus sobrinus W1703</name>
    <dbReference type="NCBI Taxonomy" id="1227275"/>
    <lineage>
        <taxon>Bacteria</taxon>
        <taxon>Bacillati</taxon>
        <taxon>Bacillota</taxon>
        <taxon>Bacilli</taxon>
        <taxon>Lactobacillales</taxon>
        <taxon>Streptococcaceae</taxon>
        <taxon>Streptococcus</taxon>
    </lineage>
</organism>
<keyword evidence="1" id="KW-0732">Signal</keyword>
<feature type="signal peptide" evidence="1">
    <location>
        <begin position="1"/>
        <end position="27"/>
    </location>
</feature>
<protein>
    <recommendedName>
        <fullName evidence="4">Signal peptide protein, YSIRK family</fullName>
    </recommendedName>
</protein>
<accession>U2JGZ4</accession>
<evidence type="ECO:0008006" key="4">
    <source>
        <dbReference type="Google" id="ProtNLM"/>
    </source>
</evidence>
<proteinExistence type="predicted"/>
<feature type="chain" id="PRO_5038638787" description="Signal peptide protein, YSIRK family" evidence="1">
    <location>
        <begin position="28"/>
        <end position="89"/>
    </location>
</feature>